<dbReference type="RefSeq" id="WP_273632384.1">
    <property type="nucleotide sequence ID" value="NZ_CP117167.1"/>
</dbReference>
<reference evidence="2 3" key="1">
    <citation type="submission" date="2023-02" db="EMBL/GenBank/DDBJ databases">
        <title>Genome sequence of Mucilaginibacter jinjuensis strain KACC 16571.</title>
        <authorList>
            <person name="Kim S."/>
            <person name="Heo J."/>
            <person name="Kwon S.-W."/>
        </authorList>
    </citation>
    <scope>NUCLEOTIDE SEQUENCE [LARGE SCALE GENOMIC DNA]</scope>
    <source>
        <strain evidence="2 3">KACC 16571</strain>
    </source>
</reference>
<feature type="transmembrane region" description="Helical" evidence="1">
    <location>
        <begin position="559"/>
        <end position="579"/>
    </location>
</feature>
<dbReference type="Proteomes" id="UP001216139">
    <property type="component" value="Chromosome"/>
</dbReference>
<dbReference type="PANTHER" id="PTHR35807">
    <property type="entry name" value="TRANSCRIPTIONAL REGULATOR REDD-RELATED"/>
    <property type="match status" value="1"/>
</dbReference>
<evidence type="ECO:0000256" key="1">
    <source>
        <dbReference type="SAM" id="Phobius"/>
    </source>
</evidence>
<dbReference type="PANTHER" id="PTHR35807:SF1">
    <property type="entry name" value="TRANSCRIPTIONAL REGULATOR REDD"/>
    <property type="match status" value="1"/>
</dbReference>
<evidence type="ECO:0000313" key="3">
    <source>
        <dbReference type="Proteomes" id="UP001216139"/>
    </source>
</evidence>
<gene>
    <name evidence="2" type="ORF">PQO05_09040</name>
</gene>
<sequence length="844" mass="97282">MPKANKFLFVAAGLFFILMLCAPVLSKAEGLMFSSNDSLVAKRTSYDVFKATTPVFKEHLLIDFDLVLWDKNHLGYIFNVSDKNNSYSLSYINTDNTSYLNFNIDRVSNKLKIPLQDSQLKKHKWIKVKVDFNLLNNTVTLYIDNKRYQATDLDFGGELPGKLMFGKNQYYTEVPNMAIRNLSVSDNSSKYFFPLNEWKGNAVHDADGDAIGFVENPIWLINDSYFWKPVYKHQFNEVAGLNYDTLKQRLFVYKTDSLLTYDPQTGLSSSITYKNTLPVKMVLGKSLFNARENKCYIYEAFYDKPYGKTSIAALDLNTLLWQNIGKATFPEQRHHHNSFFNGSQDSIYLFGGYGSFKYYNTFFRYNQSKDEWENVQFKGDRINPRFFSASGGAENKDEVFLFGGYGNQSGNQIIGGKQFYDLYRINLKTHTVKKCWNIQPEKEVFVPANNLIVSADKKYFYVLCYPHEVAKTSIRLYKFSIKDGSYEVVSAPIPVTSEKIETDINLFYNNKGDEFYCAIQEFTNPLNSTIKVYSLAAPPVSTADYLAAITPKKKMSASLLYIAIVCIVIVALLVLLYLWRKKQQPILKPDIEEESDKVLIPSEYRVKTNAVYLLGEFTVFDKNSRDISYLFSPKIKQLFLLILLNSKNGKGIGSKKISLTLWPDKDVAKTKNIKGVTFNHLRNSIADIKGLQLLFVNDTYVFETDDTFFCDYFVIYDQLNNASAERDQLIDEHYDLISRGGLLSEMADQWVDDFKQTYDEQLMDALSPQLDKLYKEKNFKLVLELSKLILHIDPFNDNAFKYELKSYKTTKGIEHSKKIYDHFAQEYSKSLGEDYPISFEKALQ</sequence>
<evidence type="ECO:0008006" key="4">
    <source>
        <dbReference type="Google" id="ProtNLM"/>
    </source>
</evidence>
<name>A0ABY7TED4_9SPHI</name>
<dbReference type="EMBL" id="CP117167">
    <property type="protein sequence ID" value="WCT14078.1"/>
    <property type="molecule type" value="Genomic_DNA"/>
</dbReference>
<keyword evidence="1" id="KW-0472">Membrane</keyword>
<keyword evidence="1" id="KW-0812">Transmembrane</keyword>
<evidence type="ECO:0000313" key="2">
    <source>
        <dbReference type="EMBL" id="WCT14078.1"/>
    </source>
</evidence>
<dbReference type="SUPFAM" id="SSF117281">
    <property type="entry name" value="Kelch motif"/>
    <property type="match status" value="1"/>
</dbReference>
<protein>
    <recommendedName>
        <fullName evidence="4">DNA-binding SARP family transcriptional activator</fullName>
    </recommendedName>
</protein>
<keyword evidence="1" id="KW-1133">Transmembrane helix</keyword>
<dbReference type="Gene3D" id="2.120.10.80">
    <property type="entry name" value="Kelch-type beta propeller"/>
    <property type="match status" value="1"/>
</dbReference>
<proteinExistence type="predicted"/>
<dbReference type="InterPro" id="IPR015915">
    <property type="entry name" value="Kelch-typ_b-propeller"/>
</dbReference>
<accession>A0ABY7TED4</accession>
<keyword evidence="3" id="KW-1185">Reference proteome</keyword>
<dbReference type="InterPro" id="IPR051677">
    <property type="entry name" value="AfsR-DnrI-RedD_regulator"/>
</dbReference>
<organism evidence="2 3">
    <name type="scientific">Mucilaginibacter jinjuensis</name>
    <dbReference type="NCBI Taxonomy" id="1176721"/>
    <lineage>
        <taxon>Bacteria</taxon>
        <taxon>Pseudomonadati</taxon>
        <taxon>Bacteroidota</taxon>
        <taxon>Sphingobacteriia</taxon>
        <taxon>Sphingobacteriales</taxon>
        <taxon>Sphingobacteriaceae</taxon>
        <taxon>Mucilaginibacter</taxon>
    </lineage>
</organism>
<dbReference type="Pfam" id="PF24681">
    <property type="entry name" value="Kelch_KLHDC2_KLHL20_DRC7"/>
    <property type="match status" value="1"/>
</dbReference>